<sequence length="222" mass="23412">MELINATAFVTGANRGLGREIATQLLGRGAKVYAGVRDPAALDLPGAVPVQLDVTDAASVQRAAEVANDATLVVNNAGIYTRERFLDGDTDLIHREMEVNYFGPLAVIRSFTPVIEANGGGAFLNILSVVSWFHPVDFGPYAAAKAASWALSNATREELAPRGIAVSAVHVGFLDTEMVAHLEGIPKLSPGDVARTALDGLAKGENEILVDDFTRSIKASLS</sequence>
<dbReference type="GO" id="GO:0016020">
    <property type="term" value="C:membrane"/>
    <property type="evidence" value="ECO:0007669"/>
    <property type="project" value="TreeGrafter"/>
</dbReference>
<keyword evidence="2" id="KW-0560">Oxidoreductase</keyword>
<dbReference type="SUPFAM" id="SSF51735">
    <property type="entry name" value="NAD(P)-binding Rossmann-fold domains"/>
    <property type="match status" value="1"/>
</dbReference>
<dbReference type="Pfam" id="PF00106">
    <property type="entry name" value="adh_short"/>
    <property type="match status" value="1"/>
</dbReference>
<dbReference type="PANTHER" id="PTHR44196:SF1">
    <property type="entry name" value="DEHYDROGENASE_REDUCTASE SDR FAMILY MEMBER 7B"/>
    <property type="match status" value="1"/>
</dbReference>
<dbReference type="KEGG" id="afs:AFR_12805"/>
<dbReference type="HOGENOM" id="CLU_010194_2_6_11"/>
<dbReference type="eggNOG" id="COG0300">
    <property type="taxonomic scope" value="Bacteria"/>
</dbReference>
<dbReference type="STRING" id="1246995.AFR_12805"/>
<dbReference type="EMBL" id="CP006272">
    <property type="protein sequence ID" value="AGZ40847.1"/>
    <property type="molecule type" value="Genomic_DNA"/>
</dbReference>
<comment type="similarity">
    <text evidence="1 3">Belongs to the short-chain dehydrogenases/reductases (SDR) family.</text>
</comment>
<proteinExistence type="inferred from homology"/>
<dbReference type="InterPro" id="IPR036291">
    <property type="entry name" value="NAD(P)-bd_dom_sf"/>
</dbReference>
<protein>
    <submittedName>
        <fullName evidence="4">Short chain dehydrogenase</fullName>
    </submittedName>
</protein>
<keyword evidence="5" id="KW-1185">Reference proteome</keyword>
<evidence type="ECO:0000256" key="3">
    <source>
        <dbReference type="RuleBase" id="RU000363"/>
    </source>
</evidence>
<evidence type="ECO:0000313" key="5">
    <source>
        <dbReference type="Proteomes" id="UP000017746"/>
    </source>
</evidence>
<dbReference type="PANTHER" id="PTHR44196">
    <property type="entry name" value="DEHYDROGENASE/REDUCTASE SDR FAMILY MEMBER 7B"/>
    <property type="match status" value="1"/>
</dbReference>
<dbReference type="AlphaFoldDB" id="U5VVL3"/>
<dbReference type="Proteomes" id="UP000017746">
    <property type="component" value="Chromosome"/>
</dbReference>
<evidence type="ECO:0000313" key="4">
    <source>
        <dbReference type="EMBL" id="AGZ40847.1"/>
    </source>
</evidence>
<gene>
    <name evidence="4" type="ORF">AFR_12805</name>
</gene>
<dbReference type="PROSITE" id="PS00061">
    <property type="entry name" value="ADH_SHORT"/>
    <property type="match status" value="1"/>
</dbReference>
<dbReference type="PRINTS" id="PR00080">
    <property type="entry name" value="SDRFAMILY"/>
</dbReference>
<dbReference type="InterPro" id="IPR002347">
    <property type="entry name" value="SDR_fam"/>
</dbReference>
<dbReference type="PATRIC" id="fig|1246995.3.peg.2601"/>
<reference evidence="4 5" key="1">
    <citation type="journal article" date="2014" name="J. Biotechnol.">
        <title>Complete genome sequence of the actinobacterium Actinoplanes friuliensis HAG 010964, producer of the lipopeptide antibiotic friulimycin.</title>
        <authorList>
            <person name="Ruckert C."/>
            <person name="Szczepanowski R."/>
            <person name="Albersmeier A."/>
            <person name="Goesmann A."/>
            <person name="Fischer N."/>
            <person name="Steinkamper A."/>
            <person name="Puhler A."/>
            <person name="Biener R."/>
            <person name="Schwartz D."/>
            <person name="Kalinowski J."/>
        </authorList>
    </citation>
    <scope>NUCLEOTIDE SEQUENCE [LARGE SCALE GENOMIC DNA]</scope>
    <source>
        <strain evidence="4 5">DSM 7358</strain>
    </source>
</reference>
<dbReference type="InterPro" id="IPR020904">
    <property type="entry name" value="Sc_DH/Rdtase_CS"/>
</dbReference>
<dbReference type="NCBIfam" id="NF006119">
    <property type="entry name" value="PRK08264.1-5"/>
    <property type="match status" value="1"/>
</dbReference>
<evidence type="ECO:0000256" key="1">
    <source>
        <dbReference type="ARBA" id="ARBA00006484"/>
    </source>
</evidence>
<dbReference type="GO" id="GO:0016491">
    <property type="term" value="F:oxidoreductase activity"/>
    <property type="evidence" value="ECO:0007669"/>
    <property type="project" value="UniProtKB-KW"/>
</dbReference>
<name>U5VVL3_9ACTN</name>
<dbReference type="PRINTS" id="PR00081">
    <property type="entry name" value="GDHRDH"/>
</dbReference>
<organism evidence="4 5">
    <name type="scientific">Actinoplanes friuliensis DSM 7358</name>
    <dbReference type="NCBI Taxonomy" id="1246995"/>
    <lineage>
        <taxon>Bacteria</taxon>
        <taxon>Bacillati</taxon>
        <taxon>Actinomycetota</taxon>
        <taxon>Actinomycetes</taxon>
        <taxon>Micromonosporales</taxon>
        <taxon>Micromonosporaceae</taxon>
        <taxon>Actinoplanes</taxon>
    </lineage>
</organism>
<dbReference type="RefSeq" id="WP_023360906.1">
    <property type="nucleotide sequence ID" value="NC_022657.1"/>
</dbReference>
<dbReference type="Gene3D" id="3.40.50.720">
    <property type="entry name" value="NAD(P)-binding Rossmann-like Domain"/>
    <property type="match status" value="1"/>
</dbReference>
<accession>U5VVL3</accession>
<dbReference type="OrthoDB" id="3212478at2"/>
<evidence type="ECO:0000256" key="2">
    <source>
        <dbReference type="ARBA" id="ARBA00023002"/>
    </source>
</evidence>